<dbReference type="GO" id="GO:0016747">
    <property type="term" value="F:acyltransferase activity, transferring groups other than amino-acyl groups"/>
    <property type="evidence" value="ECO:0007669"/>
    <property type="project" value="TreeGrafter"/>
</dbReference>
<dbReference type="InterPro" id="IPR050317">
    <property type="entry name" value="Plant_Fungal_Acyltransferase"/>
</dbReference>
<dbReference type="EMBL" id="JAEFBK010000008">
    <property type="protein sequence ID" value="KAG7578459.1"/>
    <property type="molecule type" value="Genomic_DNA"/>
</dbReference>
<keyword evidence="4" id="KW-1185">Reference proteome</keyword>
<evidence type="ECO:0000256" key="1">
    <source>
        <dbReference type="ARBA" id="ARBA00009861"/>
    </source>
</evidence>
<sequence length="475" mass="53279">MPVLLMFYVFCMSKILFRSFEVEEKKILYINLSNILEGEKKYFILSRAFQNIGPALGRVQEEGSGPVHGFRLSTVSASQPSETGTTHEPTGLDLAMKLHYLKAVYIYSAETARDLTVMHVKAPLFSVFDQIPYIIGRFRRHDSGRPYIKCNDCGTRFVESHCDLTVEEWLRVPDRSVDESLVYHQPVGPELAFSPLLYIQMTRFSCGGLALGLSWAHVMGDPFSLSHFFNLWAQAFAGEKIYSPKTSELERVFQNPNSTVKKPNSIKRVDPVGDLWVTPNNSKMTTFSFNLTVNDLKSHFPVNGDDKFEILSGIIWKCIATARGESDPVTITVIRSDPKELKPRAVRNGQMISSVHVDFSVAEASLEEIVKSIGEARDERFGIDEIVDDVSDFIVYGANLTFVDMSEVDFYEAKVMGKSPESVYCNVQGIGDDGAVVVLPGVVEEERVVTVTLPEDEIEKVKWEMKKCGLITPLV</sequence>
<proteinExistence type="inferred from homology"/>
<dbReference type="PANTHER" id="PTHR31642:SF115">
    <property type="entry name" value="PROTEIN ECERIFERUM 26-LIKE"/>
    <property type="match status" value="1"/>
</dbReference>
<organism evidence="3 4">
    <name type="scientific">Arabidopsis thaliana x Arabidopsis arenosa</name>
    <dbReference type="NCBI Taxonomy" id="1240361"/>
    <lineage>
        <taxon>Eukaryota</taxon>
        <taxon>Viridiplantae</taxon>
        <taxon>Streptophyta</taxon>
        <taxon>Embryophyta</taxon>
        <taxon>Tracheophyta</taxon>
        <taxon>Spermatophyta</taxon>
        <taxon>Magnoliopsida</taxon>
        <taxon>eudicotyledons</taxon>
        <taxon>Gunneridae</taxon>
        <taxon>Pentapetalae</taxon>
        <taxon>rosids</taxon>
        <taxon>malvids</taxon>
        <taxon>Brassicales</taxon>
        <taxon>Brassicaceae</taxon>
        <taxon>Camelineae</taxon>
        <taxon>Arabidopsis</taxon>
    </lineage>
</organism>
<evidence type="ECO:0000313" key="4">
    <source>
        <dbReference type="Proteomes" id="UP000694240"/>
    </source>
</evidence>
<comment type="caution">
    <text evidence="3">The sequence shown here is derived from an EMBL/GenBank/DDBJ whole genome shotgun (WGS) entry which is preliminary data.</text>
</comment>
<protein>
    <submittedName>
        <fullName evidence="3">Transferase</fullName>
    </submittedName>
</protein>
<evidence type="ECO:0000256" key="2">
    <source>
        <dbReference type="ARBA" id="ARBA00023316"/>
    </source>
</evidence>
<dbReference type="FunFam" id="3.30.559.10:FF:000092">
    <property type="entry name" value="Protein ECERIFERUM 26-like"/>
    <property type="match status" value="1"/>
</dbReference>
<dbReference type="Proteomes" id="UP000694240">
    <property type="component" value="Chromosome 8"/>
</dbReference>
<dbReference type="PANTHER" id="PTHR31642">
    <property type="entry name" value="TRICHOTHECENE 3-O-ACETYLTRANSFERASE"/>
    <property type="match status" value="1"/>
</dbReference>
<reference evidence="3 4" key="1">
    <citation type="submission" date="2020-12" db="EMBL/GenBank/DDBJ databases">
        <title>Concerted genomic and epigenomic changes stabilize Arabidopsis allopolyploids.</title>
        <authorList>
            <person name="Chen Z."/>
        </authorList>
    </citation>
    <scope>NUCLEOTIDE SEQUENCE [LARGE SCALE GENOMIC DNA]</scope>
    <source>
        <strain evidence="3">Allo738</strain>
        <tissue evidence="3">Leaf</tissue>
    </source>
</reference>
<comment type="similarity">
    <text evidence="1">Belongs to the plant acyltransferase family.</text>
</comment>
<dbReference type="GO" id="GO:0042761">
    <property type="term" value="P:very long-chain fatty acid biosynthetic process"/>
    <property type="evidence" value="ECO:0007669"/>
    <property type="project" value="UniProtKB-ARBA"/>
</dbReference>
<accession>A0A8T2AXX5</accession>
<evidence type="ECO:0000313" key="3">
    <source>
        <dbReference type="EMBL" id="KAG7578459.1"/>
    </source>
</evidence>
<gene>
    <name evidence="3" type="ORF">ISN45_Aa03g026410</name>
</gene>
<name>A0A8T2AXX5_9BRAS</name>
<keyword evidence="3" id="KW-0808">Transferase</keyword>
<dbReference type="AlphaFoldDB" id="A0A8T2AXX5"/>
<keyword evidence="2" id="KW-0961">Cell wall biogenesis/degradation</keyword>
<dbReference type="GO" id="GO:0071555">
    <property type="term" value="P:cell wall organization"/>
    <property type="evidence" value="ECO:0007669"/>
    <property type="project" value="UniProtKB-KW"/>
</dbReference>
<dbReference type="Pfam" id="PF02458">
    <property type="entry name" value="Transferase"/>
    <property type="match status" value="1"/>
</dbReference>